<keyword evidence="7" id="KW-0503">Monooxygenase</keyword>
<keyword evidence="6" id="KW-0560">Oxidoreductase</keyword>
<sequence length="345" mass="37401">MALKRLGIRLPIIQAPMAGVDTPKLAAEVSNAGGLGSLGIGAMTVEQGRKAIRQTRELTSNPFNVNIFCNERPVHNEEVENKWISSLSQEFSKFDADPPSSLKEIYTTGLNSEEMLDMLLEEKPEVVSFHFGVPDKSWISKLKQSGIVTMACATNIEEAKQIEEAGIDILVAQGYEAGGHRGIFNPNFDEMISTQVLLRTLASKIKLPLVAAGGIMDGVGISSALKLGASAVQMGTAFILCPESAASKAHREKLKGEYAWHTGITSAISGRPARGIINRMHQINKDVQVPDYPLTYDIGKALHKAASIKDNHDYAAHWAGQGAPLSREMPAKVLVEQLELEMKSD</sequence>
<evidence type="ECO:0000256" key="6">
    <source>
        <dbReference type="ARBA" id="ARBA00023002"/>
    </source>
</evidence>
<keyword evidence="5" id="KW-0547">Nucleotide-binding</keyword>
<dbReference type="InterPro" id="IPR004136">
    <property type="entry name" value="NMO"/>
</dbReference>
<dbReference type="PANTHER" id="PTHR42747:SF3">
    <property type="entry name" value="NITRONATE MONOOXYGENASE-RELATED"/>
    <property type="match status" value="1"/>
</dbReference>
<evidence type="ECO:0000256" key="2">
    <source>
        <dbReference type="ARBA" id="ARBA00009881"/>
    </source>
</evidence>
<dbReference type="GO" id="GO:0051213">
    <property type="term" value="F:dioxygenase activity"/>
    <property type="evidence" value="ECO:0007669"/>
    <property type="project" value="UniProtKB-KW"/>
</dbReference>
<dbReference type="EMBL" id="KQ964476">
    <property type="protein sequence ID" value="KXN71385.1"/>
    <property type="molecule type" value="Genomic_DNA"/>
</dbReference>
<dbReference type="Gene3D" id="3.20.20.70">
    <property type="entry name" value="Aldolase class I"/>
    <property type="match status" value="1"/>
</dbReference>
<evidence type="ECO:0000256" key="3">
    <source>
        <dbReference type="ARBA" id="ARBA00022630"/>
    </source>
</evidence>
<dbReference type="GO" id="GO:0000166">
    <property type="term" value="F:nucleotide binding"/>
    <property type="evidence" value="ECO:0007669"/>
    <property type="project" value="UniProtKB-KW"/>
</dbReference>
<keyword evidence="3" id="KW-0285">Flavoprotein</keyword>
<evidence type="ECO:0000313" key="8">
    <source>
        <dbReference type="EMBL" id="KXN71385.1"/>
    </source>
</evidence>
<comment type="similarity">
    <text evidence="2">Belongs to the nitronate monooxygenase family. NMO class I subfamily.</text>
</comment>
<dbReference type="SUPFAM" id="SSF51412">
    <property type="entry name" value="Inosine monophosphate dehydrogenase (IMPDH)"/>
    <property type="match status" value="1"/>
</dbReference>
<accession>A0A137P8P7</accession>
<evidence type="ECO:0000256" key="5">
    <source>
        <dbReference type="ARBA" id="ARBA00022741"/>
    </source>
</evidence>
<name>A0A137P8P7_CONC2</name>
<dbReference type="Proteomes" id="UP000070444">
    <property type="component" value="Unassembled WGS sequence"/>
</dbReference>
<protein>
    <submittedName>
        <fullName evidence="8">2-nitropropane dioxygenase</fullName>
    </submittedName>
</protein>
<dbReference type="CDD" id="cd04730">
    <property type="entry name" value="NPD_like"/>
    <property type="match status" value="1"/>
</dbReference>
<dbReference type="InterPro" id="IPR013785">
    <property type="entry name" value="Aldolase_TIM"/>
</dbReference>
<reference evidence="8 9" key="1">
    <citation type="journal article" date="2015" name="Genome Biol. Evol.">
        <title>Phylogenomic analyses indicate that early fungi evolved digesting cell walls of algal ancestors of land plants.</title>
        <authorList>
            <person name="Chang Y."/>
            <person name="Wang S."/>
            <person name="Sekimoto S."/>
            <person name="Aerts A.L."/>
            <person name="Choi C."/>
            <person name="Clum A."/>
            <person name="LaButti K.M."/>
            <person name="Lindquist E.A."/>
            <person name="Yee Ngan C."/>
            <person name="Ohm R.A."/>
            <person name="Salamov A.A."/>
            <person name="Grigoriev I.V."/>
            <person name="Spatafora J.W."/>
            <person name="Berbee M.L."/>
        </authorList>
    </citation>
    <scope>NUCLEOTIDE SEQUENCE [LARGE SCALE GENOMIC DNA]</scope>
    <source>
        <strain evidence="8 9">NRRL 28638</strain>
    </source>
</reference>
<keyword evidence="8" id="KW-0223">Dioxygenase</keyword>
<keyword evidence="9" id="KW-1185">Reference proteome</keyword>
<gene>
    <name evidence="8" type="ORF">CONCODRAFT_78373</name>
</gene>
<evidence type="ECO:0000256" key="4">
    <source>
        <dbReference type="ARBA" id="ARBA00022643"/>
    </source>
</evidence>
<dbReference type="GO" id="GO:0018580">
    <property type="term" value="F:nitronate monooxygenase activity"/>
    <property type="evidence" value="ECO:0007669"/>
    <property type="project" value="InterPro"/>
</dbReference>
<dbReference type="Pfam" id="PF03060">
    <property type="entry name" value="NMO"/>
    <property type="match status" value="1"/>
</dbReference>
<keyword evidence="4" id="KW-0288">FMN</keyword>
<evidence type="ECO:0000313" key="9">
    <source>
        <dbReference type="Proteomes" id="UP000070444"/>
    </source>
</evidence>
<dbReference type="AlphaFoldDB" id="A0A137P8P7"/>
<comment type="cofactor">
    <cofactor evidence="1">
        <name>FMN</name>
        <dbReference type="ChEBI" id="CHEBI:58210"/>
    </cofactor>
</comment>
<evidence type="ECO:0000256" key="7">
    <source>
        <dbReference type="ARBA" id="ARBA00023033"/>
    </source>
</evidence>
<dbReference type="OMA" id="MLMAPNK"/>
<dbReference type="OrthoDB" id="10265891at2759"/>
<dbReference type="FunFam" id="3.20.20.70:FF:000154">
    <property type="entry name" value="Probable nitronate monooxygenase"/>
    <property type="match status" value="1"/>
</dbReference>
<dbReference type="PANTHER" id="PTHR42747">
    <property type="entry name" value="NITRONATE MONOOXYGENASE-RELATED"/>
    <property type="match status" value="1"/>
</dbReference>
<proteinExistence type="inferred from homology"/>
<organism evidence="8 9">
    <name type="scientific">Conidiobolus coronatus (strain ATCC 28846 / CBS 209.66 / NRRL 28638)</name>
    <name type="common">Delacroixia coronata</name>
    <dbReference type="NCBI Taxonomy" id="796925"/>
    <lineage>
        <taxon>Eukaryota</taxon>
        <taxon>Fungi</taxon>
        <taxon>Fungi incertae sedis</taxon>
        <taxon>Zoopagomycota</taxon>
        <taxon>Entomophthoromycotina</taxon>
        <taxon>Entomophthoromycetes</taxon>
        <taxon>Entomophthorales</taxon>
        <taxon>Ancylistaceae</taxon>
        <taxon>Conidiobolus</taxon>
    </lineage>
</organism>
<evidence type="ECO:0000256" key="1">
    <source>
        <dbReference type="ARBA" id="ARBA00001917"/>
    </source>
</evidence>
<dbReference type="STRING" id="796925.A0A137P8P7"/>